<proteinExistence type="predicted"/>
<dbReference type="InterPro" id="IPR027417">
    <property type="entry name" value="P-loop_NTPase"/>
</dbReference>
<dbReference type="Gene3D" id="3.40.50.300">
    <property type="entry name" value="P-loop containing nucleotide triphosphate hydrolases"/>
    <property type="match status" value="1"/>
</dbReference>
<protein>
    <submittedName>
        <fullName evidence="1">Conserved uncharacterized protein</fullName>
    </submittedName>
</protein>
<dbReference type="AlphaFoldDB" id="K0NCW1"/>
<gene>
    <name evidence="1" type="ordered locus">TOL2_C42580</name>
</gene>
<sequence>MMESVRDFPITIAKSANATGKTHAAARVAVWFYKSFPDSQIYTAAAPPESNLKKLLWGEIGSLTEKCPDLFKADTLKNLHIERSAQSFVTGVTIPMSGTEAQRQAKFSGKHAPYLLFILDEGDAIPDEVYTAIESCLSGGHGRLLVMFNPRSESGEVYRMERDGRANVVALSAFNHPNVVSGEDRIPGAVTRAITVRRINQWCRSLADGEQPDSECFELPDFLVGEVAKKQNGVPYPPLKAGLYKIMEPVFSVMVLGQYPAQSTTALISKEWINAARTRWDTYVLEHGETPPAYTQAVMGLDVAEFGSDSNAVCFRYGGFVERLISWAGVDTMTTADRAVAEYKGRSVQFCNVDGTGIGAGVAPAMQRNGCIANSVKVASRPTESTEMGEFHILRDQLWWACREWLRTDSGAMLPPDEGLVEELMIATYEVVNGKIRVMQKSTMRDVLKRSPDRADALCLSFAPEDKSGRIFPYL</sequence>
<dbReference type="Proteomes" id="UP000007347">
    <property type="component" value="Chromosome"/>
</dbReference>
<evidence type="ECO:0000313" key="2">
    <source>
        <dbReference type="Proteomes" id="UP000007347"/>
    </source>
</evidence>
<dbReference type="KEGG" id="dto:TOL2_C42580"/>
<dbReference type="HOGENOM" id="CLU_027398_1_0_7"/>
<accession>K0NCW1</accession>
<dbReference type="Gene3D" id="3.30.420.240">
    <property type="match status" value="1"/>
</dbReference>
<reference evidence="1 2" key="1">
    <citation type="journal article" date="2013" name="Environ. Microbiol.">
        <title>Complete genome, catabolic sub-proteomes and key-metabolites of Desulfobacula toluolica Tol2, a marine, aromatic compound-degrading, sulfate-reducing bacterium.</title>
        <authorList>
            <person name="Wohlbrand L."/>
            <person name="Jacob J.H."/>
            <person name="Kube M."/>
            <person name="Mussmann M."/>
            <person name="Jarling R."/>
            <person name="Beck A."/>
            <person name="Amann R."/>
            <person name="Wilkes H."/>
            <person name="Reinhardt R."/>
            <person name="Rabus R."/>
        </authorList>
    </citation>
    <scope>NUCLEOTIDE SEQUENCE [LARGE SCALE GENOMIC DNA]</scope>
    <source>
        <strain evidence="2">DSM 7467 / Tol2</strain>
    </source>
</reference>
<dbReference type="STRING" id="651182.TOL2_C42580"/>
<keyword evidence="2" id="KW-1185">Reference proteome</keyword>
<organism evidence="1 2">
    <name type="scientific">Desulfobacula toluolica (strain DSM 7467 / Tol2)</name>
    <dbReference type="NCBI Taxonomy" id="651182"/>
    <lineage>
        <taxon>Bacteria</taxon>
        <taxon>Pseudomonadati</taxon>
        <taxon>Thermodesulfobacteriota</taxon>
        <taxon>Desulfobacteria</taxon>
        <taxon>Desulfobacterales</taxon>
        <taxon>Desulfobacteraceae</taxon>
        <taxon>Desulfobacula</taxon>
    </lineage>
</organism>
<evidence type="ECO:0000313" key="1">
    <source>
        <dbReference type="EMBL" id="CCK82414.1"/>
    </source>
</evidence>
<name>K0NCW1_DESTT</name>
<dbReference type="EMBL" id="FO203503">
    <property type="protein sequence ID" value="CCK82414.1"/>
    <property type="molecule type" value="Genomic_DNA"/>
</dbReference>